<dbReference type="Proteomes" id="UP001215398">
    <property type="component" value="Unassembled WGS sequence"/>
</dbReference>
<dbReference type="SUPFAM" id="SSF52218">
    <property type="entry name" value="Flavoproteins"/>
    <property type="match status" value="1"/>
</dbReference>
<keyword evidence="5" id="KW-1185">Reference proteome</keyword>
<dbReference type="PANTHER" id="PTHR43278">
    <property type="entry name" value="NAD(P)H-DEPENDENT FMN-CONTAINING OXIDOREDUCTASE YWQN-RELATED"/>
    <property type="match status" value="1"/>
</dbReference>
<dbReference type="Gene3D" id="3.40.50.360">
    <property type="match status" value="1"/>
</dbReference>
<protein>
    <submittedName>
        <fullName evidence="4">Flavodoxin family protein</fullName>
    </submittedName>
</protein>
<evidence type="ECO:0000256" key="2">
    <source>
        <dbReference type="ARBA" id="ARBA00022643"/>
    </source>
</evidence>
<reference evidence="4 5" key="1">
    <citation type="submission" date="2023-01" db="EMBL/GenBank/DDBJ databases">
        <title>Exploring GABA producing Bacteroides strains toward improving mental health.</title>
        <authorList>
            <person name="Yousuf B."/>
            <person name="Bouhlel N.E."/>
            <person name="Mottawea W."/>
            <person name="Hammami R."/>
        </authorList>
    </citation>
    <scope>NUCLEOTIDE SEQUENCE [LARGE SCALE GENOMIC DNA]</scope>
    <source>
        <strain evidence="4 5">UO.H1054</strain>
    </source>
</reference>
<dbReference type="InterPro" id="IPR029039">
    <property type="entry name" value="Flavoprotein-like_sf"/>
</dbReference>
<dbReference type="RefSeq" id="WP_272720195.1">
    <property type="nucleotide sequence ID" value="NZ_JAQPYS010000049.1"/>
</dbReference>
<dbReference type="PANTHER" id="PTHR43278:SF4">
    <property type="entry name" value="NAD(P)H-DEPENDENT FMN-CONTAINING OXIDOREDUCTASE YWQN-RELATED"/>
    <property type="match status" value="1"/>
</dbReference>
<comment type="caution">
    <text evidence="4">The sequence shown here is derived from an EMBL/GenBank/DDBJ whole genome shotgun (WGS) entry which is preliminary data.</text>
</comment>
<sequence length="235" mass="25452">MSDEKSMTRREALKKMGIVAAGIGLGIGGVNAADVLGLSEKEEKHRKMKVLAINGSSRKDGNTADMLNLVLGELEKEGYETEHIQLAGNTINPCKACFACAGNRNCVFSNDIFQELYRKMTEADAIILGSSTYSADVSSTLKAVIERASVVSDTNPGMFRHKVGGAVAVARRAGVMNTIDAINHFFLNKEMFVAGSTYWNIAYGRLPGEAMKDEEGVANMKNLGQNIAWILNKIK</sequence>
<accession>A0ABT5H725</accession>
<evidence type="ECO:0000256" key="1">
    <source>
        <dbReference type="ARBA" id="ARBA00022630"/>
    </source>
</evidence>
<keyword evidence="1" id="KW-0285">Flavoprotein</keyword>
<dbReference type="InterPro" id="IPR006311">
    <property type="entry name" value="TAT_signal"/>
</dbReference>
<dbReference type="Pfam" id="PF03358">
    <property type="entry name" value="FMN_red"/>
    <property type="match status" value="1"/>
</dbReference>
<evidence type="ECO:0000313" key="5">
    <source>
        <dbReference type="Proteomes" id="UP001215398"/>
    </source>
</evidence>
<dbReference type="InterPro" id="IPR005025">
    <property type="entry name" value="FMN_Rdtase-like_dom"/>
</dbReference>
<evidence type="ECO:0000313" key="4">
    <source>
        <dbReference type="EMBL" id="MDC7136267.1"/>
    </source>
</evidence>
<evidence type="ECO:0000259" key="3">
    <source>
        <dbReference type="Pfam" id="PF03358"/>
    </source>
</evidence>
<keyword evidence="2" id="KW-0288">FMN</keyword>
<name>A0ABT5H725_9BACE</name>
<organism evidence="4 5">
    <name type="scientific">Bacteroides zhangwenhongii</name>
    <dbReference type="NCBI Taxonomy" id="2650157"/>
    <lineage>
        <taxon>Bacteria</taxon>
        <taxon>Pseudomonadati</taxon>
        <taxon>Bacteroidota</taxon>
        <taxon>Bacteroidia</taxon>
        <taxon>Bacteroidales</taxon>
        <taxon>Bacteroidaceae</taxon>
        <taxon>Bacteroides</taxon>
    </lineage>
</organism>
<gene>
    <name evidence="4" type="ORF">PQG98_07920</name>
</gene>
<dbReference type="EMBL" id="JAQPYS010000049">
    <property type="protein sequence ID" value="MDC7136267.1"/>
    <property type="molecule type" value="Genomic_DNA"/>
</dbReference>
<feature type="domain" description="NADPH-dependent FMN reductase-like" evidence="3">
    <location>
        <begin position="48"/>
        <end position="203"/>
    </location>
</feature>
<proteinExistence type="predicted"/>
<dbReference type="InterPro" id="IPR051796">
    <property type="entry name" value="ISF_SsuE-like"/>
</dbReference>
<dbReference type="PROSITE" id="PS51318">
    <property type="entry name" value="TAT"/>
    <property type="match status" value="1"/>
</dbReference>